<evidence type="ECO:0000313" key="4">
    <source>
        <dbReference type="Proteomes" id="UP000236248"/>
    </source>
</evidence>
<accession>A0A2K5AQG8</accession>
<dbReference type="GeneID" id="41594741"/>
<dbReference type="Gene3D" id="2.60.120.560">
    <property type="entry name" value="Exo-inulinase, domain 1"/>
    <property type="match status" value="1"/>
</dbReference>
<protein>
    <recommendedName>
        <fullName evidence="5">3-keto-disaccharide hydrolase domain-containing protein</fullName>
    </recommendedName>
</protein>
<dbReference type="RefSeq" id="WP_148695154.1">
    <property type="nucleotide sequence ID" value="NZ_LT981265.1"/>
</dbReference>
<dbReference type="AlphaFoldDB" id="A0A2K5AQG8"/>
<evidence type="ECO:0000256" key="1">
    <source>
        <dbReference type="SAM" id="MobiDB-lite"/>
    </source>
</evidence>
<keyword evidence="2" id="KW-0812">Transmembrane</keyword>
<keyword evidence="2" id="KW-1133">Transmembrane helix</keyword>
<reference evidence="4" key="1">
    <citation type="submission" date="2018-01" db="EMBL/GenBank/DDBJ databases">
        <authorList>
            <person name="Kerou L M."/>
        </authorList>
    </citation>
    <scope>NUCLEOTIDE SEQUENCE [LARGE SCALE GENOMIC DNA]</scope>
    <source>
        <strain evidence="4">SCU2</strain>
    </source>
</reference>
<dbReference type="KEGG" id="ncv:NCAV_0673"/>
<keyword evidence="2" id="KW-0472">Membrane</keyword>
<feature type="region of interest" description="Disordered" evidence="1">
    <location>
        <begin position="91"/>
        <end position="113"/>
    </location>
</feature>
<organism evidence="3 4">
    <name type="scientific">Candidatus Nitrosocaldus cavascurensis</name>
    <dbReference type="NCBI Taxonomy" id="2058097"/>
    <lineage>
        <taxon>Archaea</taxon>
        <taxon>Nitrososphaerota</taxon>
        <taxon>Nitrososphaeria</taxon>
        <taxon>Candidatus Nitrosocaldales</taxon>
        <taxon>Candidatus Nitrosocaldaceae</taxon>
        <taxon>Candidatus Nitrosocaldus</taxon>
    </lineage>
</organism>
<dbReference type="InterPro" id="IPR013320">
    <property type="entry name" value="ConA-like_dom_sf"/>
</dbReference>
<proteinExistence type="predicted"/>
<feature type="compositionally biased region" description="Low complexity" evidence="1">
    <location>
        <begin position="98"/>
        <end position="113"/>
    </location>
</feature>
<evidence type="ECO:0000256" key="2">
    <source>
        <dbReference type="SAM" id="Phobius"/>
    </source>
</evidence>
<dbReference type="EMBL" id="LT981265">
    <property type="protein sequence ID" value="SPC33854.1"/>
    <property type="molecule type" value="Genomic_DNA"/>
</dbReference>
<dbReference type="SUPFAM" id="SSF49899">
    <property type="entry name" value="Concanavalin A-like lectins/glucanases"/>
    <property type="match status" value="1"/>
</dbReference>
<evidence type="ECO:0000313" key="3">
    <source>
        <dbReference type="EMBL" id="SPC33854.1"/>
    </source>
</evidence>
<dbReference type="Proteomes" id="UP000236248">
    <property type="component" value="Chromosome NCAV"/>
</dbReference>
<keyword evidence="4" id="KW-1185">Reference proteome</keyword>
<gene>
    <name evidence="3" type="ORF">NCAV_0673</name>
</gene>
<evidence type="ECO:0008006" key="5">
    <source>
        <dbReference type="Google" id="ProtNLM"/>
    </source>
</evidence>
<sequence>MSLRMKRMKEKERRERRRRYIVVIGIAVIAITIVVYYAKETGTYKNSRAWSFDSYAKGVIPEGFSSADKHWSIVADHDLAYSKPNVIMHSSGKDGDNASDNSSSSSNDDGSDTDTNADTSFYLYSLLINSEGVYSNFKASVNVKMTGNGSAGLVFRFIDSSHYFVLMIDAANDRFSLCRMDPGRLLCLQDASVSIENDRWYHITAHVSTQAIVGYLDGEPLLKRYDQHYMSGMVGLWARSNTSAFFDDLQIYY</sequence>
<name>A0A2K5AQG8_9ARCH</name>
<feature type="transmembrane region" description="Helical" evidence="2">
    <location>
        <begin position="20"/>
        <end position="38"/>
    </location>
</feature>